<reference evidence="2" key="2">
    <citation type="submission" date="2020-09" db="EMBL/GenBank/DDBJ databases">
        <authorList>
            <person name="Sun Q."/>
            <person name="Sedlacek I."/>
        </authorList>
    </citation>
    <scope>NUCLEOTIDE SEQUENCE</scope>
    <source>
        <strain evidence="2">CCM 7905</strain>
    </source>
</reference>
<dbReference type="Pfam" id="PF00756">
    <property type="entry name" value="Esterase"/>
    <property type="match status" value="1"/>
</dbReference>
<dbReference type="PANTHER" id="PTHR48098:SF1">
    <property type="entry name" value="DIACYLGLYCEROL ACYLTRANSFERASE_MYCOLYLTRANSFERASE AG85A"/>
    <property type="match status" value="1"/>
</dbReference>
<sequence>MRRKALVVAAGLIAGLVVGGAPVATADPAPAVSTASARVDHVEMLTDRRAAMFVDSPALGRVVQVQVLLPADRSKPRPSLYMLDGLSAGQETNYTESTWTAKTDIAAFFADKNVNVVLPIGGRGSYYADWLRPDPALGVNMWETFLTKELPPLVDSQFYGNGTNSIVGLSMGAQAAMNLITKYPSLYTGIAAFSGCYSNDSENEKNAIRATVASVGGNTDNMWGPSSDPQWQINDPSLHVDALRGKQIYIATGNGFPGPYEQGFGNDIIRTLSVGGPLEVAANLCTREFAGTLSAANVPATFVFRPWGSHSWGYWQDDLHDSWPTLKRALGL</sequence>
<evidence type="ECO:0000256" key="1">
    <source>
        <dbReference type="SAM" id="SignalP"/>
    </source>
</evidence>
<dbReference type="EMBL" id="BMCU01000010">
    <property type="protein sequence ID" value="GGG29610.1"/>
    <property type="molecule type" value="Genomic_DNA"/>
</dbReference>
<dbReference type="InterPro" id="IPR029058">
    <property type="entry name" value="AB_hydrolase_fold"/>
</dbReference>
<gene>
    <name evidence="2" type="ORF">GCM10007304_49310</name>
</gene>
<evidence type="ECO:0000313" key="2">
    <source>
        <dbReference type="EMBL" id="GGG29610.1"/>
    </source>
</evidence>
<evidence type="ECO:0000313" key="3">
    <source>
        <dbReference type="Proteomes" id="UP000654257"/>
    </source>
</evidence>
<dbReference type="InterPro" id="IPR050583">
    <property type="entry name" value="Mycobacterial_A85_antigen"/>
</dbReference>
<dbReference type="GO" id="GO:0016747">
    <property type="term" value="F:acyltransferase activity, transferring groups other than amino-acyl groups"/>
    <property type="evidence" value="ECO:0007669"/>
    <property type="project" value="TreeGrafter"/>
</dbReference>
<comment type="caution">
    <text evidence="2">The sequence shown here is derived from an EMBL/GenBank/DDBJ whole genome shotgun (WGS) entry which is preliminary data.</text>
</comment>
<dbReference type="AlphaFoldDB" id="A0A917G9J2"/>
<keyword evidence="3" id="KW-1185">Reference proteome</keyword>
<feature type="signal peptide" evidence="1">
    <location>
        <begin position="1"/>
        <end position="26"/>
    </location>
</feature>
<reference evidence="2" key="1">
    <citation type="journal article" date="2014" name="Int. J. Syst. Evol. Microbiol.">
        <title>Complete genome sequence of Corynebacterium casei LMG S-19264T (=DSM 44701T), isolated from a smear-ripened cheese.</title>
        <authorList>
            <consortium name="US DOE Joint Genome Institute (JGI-PGF)"/>
            <person name="Walter F."/>
            <person name="Albersmeier A."/>
            <person name="Kalinowski J."/>
            <person name="Ruckert C."/>
        </authorList>
    </citation>
    <scope>NUCLEOTIDE SEQUENCE</scope>
    <source>
        <strain evidence="2">CCM 7905</strain>
    </source>
</reference>
<feature type="chain" id="PRO_5036872364" evidence="1">
    <location>
        <begin position="27"/>
        <end position="332"/>
    </location>
</feature>
<dbReference type="RefSeq" id="WP_188548045.1">
    <property type="nucleotide sequence ID" value="NZ_BMCU01000010.1"/>
</dbReference>
<dbReference type="InterPro" id="IPR000801">
    <property type="entry name" value="Esterase-like"/>
</dbReference>
<dbReference type="Gene3D" id="3.40.50.1820">
    <property type="entry name" value="alpha/beta hydrolase"/>
    <property type="match status" value="1"/>
</dbReference>
<name>A0A917G9J2_9NOCA</name>
<keyword evidence="1" id="KW-0732">Signal</keyword>
<dbReference type="SUPFAM" id="SSF53474">
    <property type="entry name" value="alpha/beta-Hydrolases"/>
    <property type="match status" value="1"/>
</dbReference>
<protein>
    <submittedName>
        <fullName evidence="2">Esterase</fullName>
    </submittedName>
</protein>
<accession>A0A917G9J2</accession>
<dbReference type="PANTHER" id="PTHR48098">
    <property type="entry name" value="ENTEROCHELIN ESTERASE-RELATED"/>
    <property type="match status" value="1"/>
</dbReference>
<dbReference type="Proteomes" id="UP000654257">
    <property type="component" value="Unassembled WGS sequence"/>
</dbReference>
<organism evidence="2 3">
    <name type="scientific">Rhodococcoides trifolii</name>
    <dbReference type="NCBI Taxonomy" id="908250"/>
    <lineage>
        <taxon>Bacteria</taxon>
        <taxon>Bacillati</taxon>
        <taxon>Actinomycetota</taxon>
        <taxon>Actinomycetes</taxon>
        <taxon>Mycobacteriales</taxon>
        <taxon>Nocardiaceae</taxon>
        <taxon>Rhodococcoides</taxon>
    </lineage>
</organism>
<proteinExistence type="predicted"/>